<organism evidence="1 2">
    <name type="scientific">Thalassospira mesophila</name>
    <dbReference type="NCBI Taxonomy" id="1293891"/>
    <lineage>
        <taxon>Bacteria</taxon>
        <taxon>Pseudomonadati</taxon>
        <taxon>Pseudomonadota</taxon>
        <taxon>Alphaproteobacteria</taxon>
        <taxon>Rhodospirillales</taxon>
        <taxon>Thalassospiraceae</taxon>
        <taxon>Thalassospira</taxon>
    </lineage>
</organism>
<keyword evidence="2" id="KW-1185">Reference proteome</keyword>
<reference evidence="1 2" key="1">
    <citation type="submission" date="2014-03" db="EMBL/GenBank/DDBJ databases">
        <title>The draft genome sequence of Thalassospira mesophila JCM 18969.</title>
        <authorList>
            <person name="Lai Q."/>
            <person name="Shao Z."/>
        </authorList>
    </citation>
    <scope>NUCLEOTIDE SEQUENCE [LARGE SCALE GENOMIC DNA]</scope>
    <source>
        <strain evidence="1 2">JCM 18969</strain>
    </source>
</reference>
<name>A0A1Y2L0U8_9PROT</name>
<sequence>MIVVSFFELSTGFSAVADAQYCCHHQGLGEIYRASGNFGATSMISGFEVGRVCVIQWHHDTATQ</sequence>
<dbReference type="AlphaFoldDB" id="A0A1Y2L0U8"/>
<evidence type="ECO:0000313" key="2">
    <source>
        <dbReference type="Proteomes" id="UP000193391"/>
    </source>
</evidence>
<protein>
    <submittedName>
        <fullName evidence="1">Uncharacterized protein</fullName>
    </submittedName>
</protein>
<evidence type="ECO:0000313" key="1">
    <source>
        <dbReference type="EMBL" id="OSQ38851.1"/>
    </source>
</evidence>
<proteinExistence type="predicted"/>
<dbReference type="Proteomes" id="UP000193391">
    <property type="component" value="Unassembled WGS sequence"/>
</dbReference>
<accession>A0A1Y2L0U8</accession>
<comment type="caution">
    <text evidence="1">The sequence shown here is derived from an EMBL/GenBank/DDBJ whole genome shotgun (WGS) entry which is preliminary data.</text>
</comment>
<dbReference type="EMBL" id="JFKA01000003">
    <property type="protein sequence ID" value="OSQ38851.1"/>
    <property type="molecule type" value="Genomic_DNA"/>
</dbReference>
<gene>
    <name evidence="1" type="ORF">TMES_08795</name>
</gene>